<dbReference type="PANTHER" id="PTHR31297">
    <property type="entry name" value="GLUCAN ENDO-1,6-BETA-GLUCOSIDASE B"/>
    <property type="match status" value="1"/>
</dbReference>
<evidence type="ECO:0000256" key="5">
    <source>
        <dbReference type="ARBA" id="ARBA00023295"/>
    </source>
</evidence>
<keyword evidence="11" id="KW-1185">Reference proteome</keyword>
<evidence type="ECO:0000256" key="7">
    <source>
        <dbReference type="RuleBase" id="RU361153"/>
    </source>
</evidence>
<dbReference type="GO" id="GO:0008422">
    <property type="term" value="F:beta-glucosidase activity"/>
    <property type="evidence" value="ECO:0007669"/>
    <property type="project" value="TreeGrafter"/>
</dbReference>
<dbReference type="HOGENOM" id="CLU_018668_3_1_10"/>
<comment type="similarity">
    <text evidence="1 7">Belongs to the glycosyl hydrolase 5 (cellulase A) family.</text>
</comment>
<sequence>MKNLFLSLALTLVSLGALAQKTGDAYTVNKADGTAETFQLDGMYNHIAFTAADQMTNFITADGADLAENATWKVGEVRSVTFSVAAPPTQDPTNETATDCCRNMGLGYNLGNTFEANSLKTPWFDPATATVEQFETLWGQQVTTPELITFLHKNGIGAIRLPVTWAQHIDDRGDVDKAWMDRIQEVVDYIVNTGMYCILNTHHDNAAGPVVWLKDDADTYKAHVEKFKTLWTNIATRFKDYGHLLVFEGFNEMLDADNTWGTPKNEAAYAVHNQWAQAFVDAVRATGGKNATRNLLVNPYAAANSEAVISHFTVPDDPVGGNRHLIVGVHTYDPYNFVINKTTWDSECRKYVSDMMSRLKTTFVDKGTPVLIGEYGTHGNNPDGTYVSVNKSSSDALKQMAADQAAQITREGKAIGAPAFYWMSIIDSADRAVPQWSLPTVVEAMKAAYAQ</sequence>
<evidence type="ECO:0000256" key="4">
    <source>
        <dbReference type="ARBA" id="ARBA00023277"/>
    </source>
</evidence>
<dbReference type="Pfam" id="PF00150">
    <property type="entry name" value="Cellulase"/>
    <property type="match status" value="1"/>
</dbReference>
<feature type="chain" id="PRO_5003375494" evidence="8">
    <location>
        <begin position="20"/>
        <end position="451"/>
    </location>
</feature>
<evidence type="ECO:0000313" key="11">
    <source>
        <dbReference type="Proteomes" id="UP000002772"/>
    </source>
</evidence>
<gene>
    <name evidence="10" type="ORF">Premu_2222</name>
</gene>
<evidence type="ECO:0000259" key="9">
    <source>
        <dbReference type="Pfam" id="PF00150"/>
    </source>
</evidence>
<evidence type="ECO:0000256" key="6">
    <source>
        <dbReference type="ARBA" id="ARBA00023326"/>
    </source>
</evidence>
<accession>F8N8D1</accession>
<proteinExistence type="inferred from homology"/>
<dbReference type="Gene3D" id="3.20.20.80">
    <property type="entry name" value="Glycosidases"/>
    <property type="match status" value="1"/>
</dbReference>
<dbReference type="GO" id="GO:0030245">
    <property type="term" value="P:cellulose catabolic process"/>
    <property type="evidence" value="ECO:0007669"/>
    <property type="project" value="UniProtKB-KW"/>
</dbReference>
<keyword evidence="8" id="KW-0732">Signal</keyword>
<keyword evidence="2 7" id="KW-0378">Hydrolase</keyword>
<dbReference type="EMBL" id="GL945017">
    <property type="protein sequence ID" value="EGN57610.1"/>
    <property type="molecule type" value="Genomic_DNA"/>
</dbReference>
<feature type="signal peptide" evidence="8">
    <location>
        <begin position="1"/>
        <end position="19"/>
    </location>
</feature>
<name>F8N8D1_9BACT</name>
<keyword evidence="3" id="KW-0136">Cellulose degradation</keyword>
<dbReference type="PANTHER" id="PTHR31297:SF41">
    <property type="entry name" value="ENDOGLUCANASE, PUTATIVE (AFU_ORTHOLOGUE AFUA_5G01830)-RELATED"/>
    <property type="match status" value="1"/>
</dbReference>
<dbReference type="InterPro" id="IPR050386">
    <property type="entry name" value="Glycosyl_hydrolase_5"/>
</dbReference>
<keyword evidence="6" id="KW-0624">Polysaccharide degradation</keyword>
<evidence type="ECO:0000256" key="2">
    <source>
        <dbReference type="ARBA" id="ARBA00022801"/>
    </source>
</evidence>
<reference evidence="11" key="1">
    <citation type="journal article" date="2011" name="Stand. Genomic Sci.">
        <title>Non-contiguous finished genome sequence of the opportunistic oral pathogen Prevotella multisaccharivorax type strain (PPPA20).</title>
        <authorList>
            <person name="Pati A."/>
            <person name="Gronow S."/>
            <person name="Lu M."/>
            <person name="Lapidus A."/>
            <person name="Nolan M."/>
            <person name="Lucas S."/>
            <person name="Hammon N."/>
            <person name="Deshpande S."/>
            <person name="Cheng J.F."/>
            <person name="Tapia R."/>
            <person name="Han C."/>
            <person name="Goodwin L."/>
            <person name="Pitluck S."/>
            <person name="Liolios K."/>
            <person name="Pagani I."/>
            <person name="Mavromatis K."/>
            <person name="Mikhailova N."/>
            <person name="Huntemann M."/>
            <person name="Chen A."/>
            <person name="Palaniappan K."/>
            <person name="Land M."/>
            <person name="Hauser L."/>
            <person name="Detter J.C."/>
            <person name="Brambilla E.M."/>
            <person name="Rohde M."/>
            <person name="Goker M."/>
            <person name="Woyke T."/>
            <person name="Bristow J."/>
            <person name="Eisen J.A."/>
            <person name="Markowitz V."/>
            <person name="Hugenholtz P."/>
            <person name="Kyrpides N.C."/>
            <person name="Klenk H.P."/>
            <person name="Ivanova N."/>
        </authorList>
    </citation>
    <scope>NUCLEOTIDE SEQUENCE [LARGE SCALE GENOMIC DNA]</scope>
    <source>
        <strain evidence="11">DSM 17128</strain>
    </source>
</reference>
<protein>
    <submittedName>
        <fullName evidence="10">Glycoside hydrolase family 5</fullName>
    </submittedName>
</protein>
<feature type="domain" description="Glycoside hydrolase family 5" evidence="9">
    <location>
        <begin position="130"/>
        <end position="399"/>
    </location>
</feature>
<dbReference type="InterPro" id="IPR001547">
    <property type="entry name" value="Glyco_hydro_5"/>
</dbReference>
<dbReference type="InterPro" id="IPR017853">
    <property type="entry name" value="GH"/>
</dbReference>
<evidence type="ECO:0000256" key="8">
    <source>
        <dbReference type="SAM" id="SignalP"/>
    </source>
</evidence>
<dbReference type="STRING" id="688246.Premu_2222"/>
<organism evidence="10 11">
    <name type="scientific">Hallella multisaccharivorax DSM 17128</name>
    <dbReference type="NCBI Taxonomy" id="688246"/>
    <lineage>
        <taxon>Bacteria</taxon>
        <taxon>Pseudomonadati</taxon>
        <taxon>Bacteroidota</taxon>
        <taxon>Bacteroidia</taxon>
        <taxon>Bacteroidales</taxon>
        <taxon>Prevotellaceae</taxon>
        <taxon>Hallella</taxon>
    </lineage>
</organism>
<dbReference type="SUPFAM" id="SSF51445">
    <property type="entry name" value="(Trans)glycosidases"/>
    <property type="match status" value="1"/>
</dbReference>
<keyword evidence="5 7" id="KW-0326">Glycosidase</keyword>
<dbReference type="Proteomes" id="UP000002772">
    <property type="component" value="Unassembled WGS sequence"/>
</dbReference>
<dbReference type="RefSeq" id="WP_007575286.1">
    <property type="nucleotide sequence ID" value="NZ_BPTS01000002.1"/>
</dbReference>
<keyword evidence="4" id="KW-0119">Carbohydrate metabolism</keyword>
<dbReference type="AlphaFoldDB" id="F8N8D1"/>
<dbReference type="GO" id="GO:0009986">
    <property type="term" value="C:cell surface"/>
    <property type="evidence" value="ECO:0007669"/>
    <property type="project" value="TreeGrafter"/>
</dbReference>
<evidence type="ECO:0000313" key="10">
    <source>
        <dbReference type="EMBL" id="EGN57610.1"/>
    </source>
</evidence>
<dbReference type="GO" id="GO:0005576">
    <property type="term" value="C:extracellular region"/>
    <property type="evidence" value="ECO:0007669"/>
    <property type="project" value="TreeGrafter"/>
</dbReference>
<evidence type="ECO:0000256" key="3">
    <source>
        <dbReference type="ARBA" id="ARBA00023001"/>
    </source>
</evidence>
<evidence type="ECO:0000256" key="1">
    <source>
        <dbReference type="ARBA" id="ARBA00005641"/>
    </source>
</evidence>
<dbReference type="eggNOG" id="COG2730">
    <property type="taxonomic scope" value="Bacteria"/>
</dbReference>